<sequence>MKSIIKTAVKLALVSSITTSAFAASESPNIVFILTDDLGFNQIGAYGDTPIKTPNLDKLANEGIRFTQAYAGNTVSSPSRVSLFTGRDSQLMTNNSNTVQLGELDVTMAHILKYANYDTALFGKYSIGSKMGVTDPLAMGFDTWFGLYSITEGHRQYPQIVWRDGVKIRVEENEANKKGAYAQEMFTDEAISYINEDRDNPFFVMLNYSSPHAELAAPDKYVKQYDGVFEEEPYLGMSTGSPSDKYASYYPEKVDNPKATLAGMVTALDDYVGMIVETLKEKGIEDNTVIFFTSDNGPHDEGGADPEYFKASAPYKGIKRDLYDGGIHVPMIVSWPEMITKGRVDETPWHFADVLPTFADLSGVSPNQVPRYNSNGVSIKGLLNDSPTELDERTLYWEFGKQLGDPNSGIVGEVFQAARRGDWKAVRYGVDGPIELYNIMSDPGETKNVADQNKDLMSHFDPLFNKK</sequence>
<feature type="domain" description="Sulfatase N-terminal" evidence="5">
    <location>
        <begin position="28"/>
        <end position="364"/>
    </location>
</feature>
<evidence type="ECO:0000313" key="6">
    <source>
        <dbReference type="EMBL" id="KHT64408.1"/>
    </source>
</evidence>
<dbReference type="EMBL" id="JWLZ01000090">
    <property type="protein sequence ID" value="KHT64408.1"/>
    <property type="molecule type" value="Genomic_DNA"/>
</dbReference>
<dbReference type="InterPro" id="IPR017850">
    <property type="entry name" value="Alkaline_phosphatase_core_sf"/>
</dbReference>
<comment type="PTM">
    <text evidence="3">The conversion to 3-oxoalanine (also known as C-formylglycine, FGly), of a serine or cysteine residue in prokaryotes and of a cysteine residue in eukaryotes, is critical for catalytic activity.</text>
</comment>
<keyword evidence="4" id="KW-0732">Signal</keyword>
<dbReference type="AlphaFoldDB" id="A0A0B9G6S4"/>
<evidence type="ECO:0000256" key="2">
    <source>
        <dbReference type="ARBA" id="ARBA00022801"/>
    </source>
</evidence>
<feature type="signal peptide" evidence="4">
    <location>
        <begin position="1"/>
        <end position="23"/>
    </location>
</feature>
<evidence type="ECO:0000259" key="5">
    <source>
        <dbReference type="Pfam" id="PF00884"/>
    </source>
</evidence>
<organism evidence="6 7">
    <name type="scientific">Photobacterium gaetbulicola</name>
    <dbReference type="NCBI Taxonomy" id="1295392"/>
    <lineage>
        <taxon>Bacteria</taxon>
        <taxon>Pseudomonadati</taxon>
        <taxon>Pseudomonadota</taxon>
        <taxon>Gammaproteobacteria</taxon>
        <taxon>Vibrionales</taxon>
        <taxon>Vibrionaceae</taxon>
        <taxon>Photobacterium</taxon>
    </lineage>
</organism>
<feature type="modified residue" description="3-oxoalanine (Ser)" evidence="3">
    <location>
        <position position="76"/>
    </location>
</feature>
<name>A0A0B9G6S4_9GAMM</name>
<feature type="chain" id="PRO_5002146367" evidence="4">
    <location>
        <begin position="24"/>
        <end position="467"/>
    </location>
</feature>
<reference evidence="6 7" key="1">
    <citation type="submission" date="2014-12" db="EMBL/GenBank/DDBJ databases">
        <title>Genome sequencing of Photobacterium gaetbulicola AD005a.</title>
        <authorList>
            <person name="Adrian T.G.S."/>
            <person name="Chan K.G."/>
        </authorList>
    </citation>
    <scope>NUCLEOTIDE SEQUENCE [LARGE SCALE GENOMIC DNA]</scope>
    <source>
        <strain evidence="6 7">AD005a</strain>
    </source>
</reference>
<dbReference type="Pfam" id="PF00884">
    <property type="entry name" value="Sulfatase"/>
    <property type="match status" value="1"/>
</dbReference>
<comment type="similarity">
    <text evidence="1">Belongs to the sulfatase family.</text>
</comment>
<dbReference type="GO" id="GO:0004065">
    <property type="term" value="F:arylsulfatase activity"/>
    <property type="evidence" value="ECO:0007669"/>
    <property type="project" value="TreeGrafter"/>
</dbReference>
<gene>
    <name evidence="6" type="ORF">RJ45_06755</name>
</gene>
<evidence type="ECO:0000256" key="3">
    <source>
        <dbReference type="PIRSR" id="PIRSR600917-52"/>
    </source>
</evidence>
<dbReference type="SUPFAM" id="SSF53649">
    <property type="entry name" value="Alkaline phosphatase-like"/>
    <property type="match status" value="1"/>
</dbReference>
<dbReference type="Proteomes" id="UP000031278">
    <property type="component" value="Unassembled WGS sequence"/>
</dbReference>
<dbReference type="InterPro" id="IPR050738">
    <property type="entry name" value="Sulfatase"/>
</dbReference>
<dbReference type="PANTHER" id="PTHR42693">
    <property type="entry name" value="ARYLSULFATASE FAMILY MEMBER"/>
    <property type="match status" value="1"/>
</dbReference>
<evidence type="ECO:0000256" key="4">
    <source>
        <dbReference type="SAM" id="SignalP"/>
    </source>
</evidence>
<dbReference type="PANTHER" id="PTHR42693:SF53">
    <property type="entry name" value="ENDO-4-O-SULFATASE"/>
    <property type="match status" value="1"/>
</dbReference>
<keyword evidence="2" id="KW-0378">Hydrolase</keyword>
<dbReference type="InterPro" id="IPR000917">
    <property type="entry name" value="Sulfatase_N"/>
</dbReference>
<evidence type="ECO:0000313" key="7">
    <source>
        <dbReference type="Proteomes" id="UP000031278"/>
    </source>
</evidence>
<comment type="caution">
    <text evidence="6">The sequence shown here is derived from an EMBL/GenBank/DDBJ whole genome shotgun (WGS) entry which is preliminary data.</text>
</comment>
<accession>A0A0B9G6S4</accession>
<dbReference type="Gene3D" id="3.40.720.10">
    <property type="entry name" value="Alkaline Phosphatase, subunit A"/>
    <property type="match status" value="1"/>
</dbReference>
<protein>
    <submittedName>
        <fullName evidence="6">Sulfatase</fullName>
    </submittedName>
</protein>
<dbReference type="Gene3D" id="3.30.1120.10">
    <property type="match status" value="1"/>
</dbReference>
<dbReference type="RefSeq" id="WP_039459958.1">
    <property type="nucleotide sequence ID" value="NZ_JWLZ01000090.1"/>
</dbReference>
<proteinExistence type="inferred from homology"/>
<evidence type="ECO:0000256" key="1">
    <source>
        <dbReference type="ARBA" id="ARBA00008779"/>
    </source>
</evidence>